<comment type="similarity">
    <text evidence="1">Belongs to the ACBP family.</text>
</comment>
<organism evidence="4 5">
    <name type="scientific">Penicilliopsis zonata CBS 506.65</name>
    <dbReference type="NCBI Taxonomy" id="1073090"/>
    <lineage>
        <taxon>Eukaryota</taxon>
        <taxon>Fungi</taxon>
        <taxon>Dikarya</taxon>
        <taxon>Ascomycota</taxon>
        <taxon>Pezizomycotina</taxon>
        <taxon>Eurotiomycetes</taxon>
        <taxon>Eurotiomycetidae</taxon>
        <taxon>Eurotiales</taxon>
        <taxon>Aspergillaceae</taxon>
        <taxon>Penicilliopsis</taxon>
    </lineage>
</organism>
<dbReference type="EMBL" id="KV878342">
    <property type="protein sequence ID" value="OJJ46736.1"/>
    <property type="molecule type" value="Genomic_DNA"/>
</dbReference>
<dbReference type="InterPro" id="IPR035984">
    <property type="entry name" value="Acyl-CoA-binding_sf"/>
</dbReference>
<gene>
    <name evidence="4" type="ORF">ASPZODRAFT_2010558</name>
</gene>
<dbReference type="Proteomes" id="UP000184188">
    <property type="component" value="Unassembled WGS sequence"/>
</dbReference>
<dbReference type="Gene3D" id="1.20.80.10">
    <property type="match status" value="1"/>
</dbReference>
<evidence type="ECO:0000259" key="3">
    <source>
        <dbReference type="PROSITE" id="PS51228"/>
    </source>
</evidence>
<dbReference type="PRINTS" id="PR00689">
    <property type="entry name" value="ACOABINDINGP"/>
</dbReference>
<dbReference type="PROSITE" id="PS51228">
    <property type="entry name" value="ACB_2"/>
    <property type="match status" value="1"/>
</dbReference>
<sequence length="102" mass="11509">MADISNFLEAWNKPEEAKLLKTAFDAAGDIVQGLTQKPSDNELLSIYAYFKQGNEDTPKQPGLFDIKGKYKYSAWEKIKDISAEKAQAEYIKLADSLLAQYK</sequence>
<dbReference type="GO" id="GO:0006631">
    <property type="term" value="P:fatty acid metabolic process"/>
    <property type="evidence" value="ECO:0007669"/>
    <property type="project" value="TreeGrafter"/>
</dbReference>
<dbReference type="InterPro" id="IPR000582">
    <property type="entry name" value="Acyl-CoA-binding_protein"/>
</dbReference>
<evidence type="ECO:0000313" key="5">
    <source>
        <dbReference type="Proteomes" id="UP000184188"/>
    </source>
</evidence>
<evidence type="ECO:0000256" key="1">
    <source>
        <dbReference type="ARBA" id="ARBA00005567"/>
    </source>
</evidence>
<name>A0A1L9SI04_9EURO</name>
<dbReference type="STRING" id="1073090.A0A1L9SI04"/>
<dbReference type="PANTHER" id="PTHR23310">
    <property type="entry name" value="ACYL-COA-BINDING PROTEIN, ACBP"/>
    <property type="match status" value="1"/>
</dbReference>
<evidence type="ECO:0000256" key="2">
    <source>
        <dbReference type="ARBA" id="ARBA00023121"/>
    </source>
</evidence>
<dbReference type="AlphaFoldDB" id="A0A1L9SI04"/>
<dbReference type="GeneID" id="34613995"/>
<keyword evidence="2" id="KW-0446">Lipid-binding</keyword>
<dbReference type="InterPro" id="IPR014352">
    <property type="entry name" value="FERM/acyl-CoA-bd_prot_sf"/>
</dbReference>
<dbReference type="VEuPathDB" id="FungiDB:ASPZODRAFT_2010558"/>
<dbReference type="PANTHER" id="PTHR23310:SF62">
    <property type="entry name" value="ACYL-COA BINDING PROTEIN 1, ISOFORM A"/>
    <property type="match status" value="1"/>
</dbReference>
<dbReference type="Pfam" id="PF00887">
    <property type="entry name" value="ACBP"/>
    <property type="match status" value="1"/>
</dbReference>
<keyword evidence="5" id="KW-1185">Reference proteome</keyword>
<dbReference type="OrthoDB" id="346910at2759"/>
<dbReference type="GO" id="GO:0000062">
    <property type="term" value="F:fatty-acyl-CoA binding"/>
    <property type="evidence" value="ECO:0007669"/>
    <property type="project" value="InterPro"/>
</dbReference>
<proteinExistence type="inferred from homology"/>
<evidence type="ECO:0000313" key="4">
    <source>
        <dbReference type="EMBL" id="OJJ46736.1"/>
    </source>
</evidence>
<dbReference type="SUPFAM" id="SSF47027">
    <property type="entry name" value="Acyl-CoA binding protein"/>
    <property type="match status" value="1"/>
</dbReference>
<accession>A0A1L9SI04</accession>
<feature type="domain" description="ACB" evidence="3">
    <location>
        <begin position="20"/>
        <end position="102"/>
    </location>
</feature>
<protein>
    <recommendedName>
        <fullName evidence="3">ACB domain-containing protein</fullName>
    </recommendedName>
</protein>
<dbReference type="RefSeq" id="XP_022581246.1">
    <property type="nucleotide sequence ID" value="XM_022727531.1"/>
</dbReference>
<reference evidence="5" key="1">
    <citation type="journal article" date="2017" name="Genome Biol.">
        <title>Comparative genomics reveals high biological diversity and specific adaptations in the industrially and medically important fungal genus Aspergillus.</title>
        <authorList>
            <person name="de Vries R.P."/>
            <person name="Riley R."/>
            <person name="Wiebenga A."/>
            <person name="Aguilar-Osorio G."/>
            <person name="Amillis S."/>
            <person name="Uchima C.A."/>
            <person name="Anderluh G."/>
            <person name="Asadollahi M."/>
            <person name="Askin M."/>
            <person name="Barry K."/>
            <person name="Battaglia E."/>
            <person name="Bayram O."/>
            <person name="Benocci T."/>
            <person name="Braus-Stromeyer S.A."/>
            <person name="Caldana C."/>
            <person name="Canovas D."/>
            <person name="Cerqueira G.C."/>
            <person name="Chen F."/>
            <person name="Chen W."/>
            <person name="Choi C."/>
            <person name="Clum A."/>
            <person name="Dos Santos R.A."/>
            <person name="Damasio A.R."/>
            <person name="Diallinas G."/>
            <person name="Emri T."/>
            <person name="Fekete E."/>
            <person name="Flipphi M."/>
            <person name="Freyberg S."/>
            <person name="Gallo A."/>
            <person name="Gournas C."/>
            <person name="Habgood R."/>
            <person name="Hainaut M."/>
            <person name="Harispe M.L."/>
            <person name="Henrissat B."/>
            <person name="Hilden K.S."/>
            <person name="Hope R."/>
            <person name="Hossain A."/>
            <person name="Karabika E."/>
            <person name="Karaffa L."/>
            <person name="Karanyi Z."/>
            <person name="Krasevec N."/>
            <person name="Kuo A."/>
            <person name="Kusch H."/>
            <person name="LaButti K."/>
            <person name="Lagendijk E.L."/>
            <person name="Lapidus A."/>
            <person name="Levasseur A."/>
            <person name="Lindquist E."/>
            <person name="Lipzen A."/>
            <person name="Logrieco A.F."/>
            <person name="MacCabe A."/>
            <person name="Maekelae M.R."/>
            <person name="Malavazi I."/>
            <person name="Melin P."/>
            <person name="Meyer V."/>
            <person name="Mielnichuk N."/>
            <person name="Miskei M."/>
            <person name="Molnar A.P."/>
            <person name="Mule G."/>
            <person name="Ngan C.Y."/>
            <person name="Orejas M."/>
            <person name="Orosz E."/>
            <person name="Ouedraogo J.P."/>
            <person name="Overkamp K.M."/>
            <person name="Park H.-S."/>
            <person name="Perrone G."/>
            <person name="Piumi F."/>
            <person name="Punt P.J."/>
            <person name="Ram A.F."/>
            <person name="Ramon A."/>
            <person name="Rauscher S."/>
            <person name="Record E."/>
            <person name="Riano-Pachon D.M."/>
            <person name="Robert V."/>
            <person name="Roehrig J."/>
            <person name="Ruller R."/>
            <person name="Salamov A."/>
            <person name="Salih N.S."/>
            <person name="Samson R.A."/>
            <person name="Sandor E."/>
            <person name="Sanguinetti M."/>
            <person name="Schuetze T."/>
            <person name="Sepcic K."/>
            <person name="Shelest E."/>
            <person name="Sherlock G."/>
            <person name="Sophianopoulou V."/>
            <person name="Squina F.M."/>
            <person name="Sun H."/>
            <person name="Susca A."/>
            <person name="Todd R.B."/>
            <person name="Tsang A."/>
            <person name="Unkles S.E."/>
            <person name="van de Wiele N."/>
            <person name="van Rossen-Uffink D."/>
            <person name="Oliveira J.V."/>
            <person name="Vesth T.C."/>
            <person name="Visser J."/>
            <person name="Yu J.-H."/>
            <person name="Zhou M."/>
            <person name="Andersen M.R."/>
            <person name="Archer D.B."/>
            <person name="Baker S.E."/>
            <person name="Benoit I."/>
            <person name="Brakhage A.A."/>
            <person name="Braus G.H."/>
            <person name="Fischer R."/>
            <person name="Frisvad J.C."/>
            <person name="Goldman G.H."/>
            <person name="Houbraken J."/>
            <person name="Oakley B."/>
            <person name="Pocsi I."/>
            <person name="Scazzocchio C."/>
            <person name="Seiboth B."/>
            <person name="vanKuyk P.A."/>
            <person name="Wortman J."/>
            <person name="Dyer P.S."/>
            <person name="Grigoriev I.V."/>
        </authorList>
    </citation>
    <scope>NUCLEOTIDE SEQUENCE [LARGE SCALE GENOMIC DNA]</scope>
    <source>
        <strain evidence="5">CBS 506.65</strain>
    </source>
</reference>